<accession>A0ABP8H626</accession>
<name>A0ABP8H626_9BACT</name>
<protein>
    <submittedName>
        <fullName evidence="1">Uncharacterized protein</fullName>
    </submittedName>
</protein>
<dbReference type="Proteomes" id="UP001501725">
    <property type="component" value="Unassembled WGS sequence"/>
</dbReference>
<comment type="caution">
    <text evidence="1">The sequence shown here is derived from an EMBL/GenBank/DDBJ whole genome shotgun (WGS) entry which is preliminary data.</text>
</comment>
<reference evidence="2" key="1">
    <citation type="journal article" date="2019" name="Int. J. Syst. Evol. Microbiol.">
        <title>The Global Catalogue of Microorganisms (GCM) 10K type strain sequencing project: providing services to taxonomists for standard genome sequencing and annotation.</title>
        <authorList>
            <consortium name="The Broad Institute Genomics Platform"/>
            <consortium name="The Broad Institute Genome Sequencing Center for Infectious Disease"/>
            <person name="Wu L."/>
            <person name="Ma J."/>
        </authorList>
    </citation>
    <scope>NUCLEOTIDE SEQUENCE [LARGE SCALE GENOMIC DNA]</scope>
    <source>
        <strain evidence="2">JCM 17919</strain>
    </source>
</reference>
<gene>
    <name evidence="1" type="ORF">GCM10023184_29280</name>
</gene>
<dbReference type="RefSeq" id="WP_345256500.1">
    <property type="nucleotide sequence ID" value="NZ_BAABGY010000008.1"/>
</dbReference>
<evidence type="ECO:0000313" key="2">
    <source>
        <dbReference type="Proteomes" id="UP001501725"/>
    </source>
</evidence>
<organism evidence="1 2">
    <name type="scientific">Flaviaesturariibacter amylovorans</name>
    <dbReference type="NCBI Taxonomy" id="1084520"/>
    <lineage>
        <taxon>Bacteria</taxon>
        <taxon>Pseudomonadati</taxon>
        <taxon>Bacteroidota</taxon>
        <taxon>Chitinophagia</taxon>
        <taxon>Chitinophagales</taxon>
        <taxon>Chitinophagaceae</taxon>
        <taxon>Flaviaestuariibacter</taxon>
    </lineage>
</organism>
<keyword evidence="2" id="KW-1185">Reference proteome</keyword>
<dbReference type="EMBL" id="BAABGY010000008">
    <property type="protein sequence ID" value="GAA4334876.1"/>
    <property type="molecule type" value="Genomic_DNA"/>
</dbReference>
<proteinExistence type="predicted"/>
<sequence length="196" mass="22569">MQPPETDRKLIERIKASIERLELRVSHIQDKDCTKIVGNTADGLRPSMSFIHDEMERSSFTADLRERLFWISHELLLSEYLLLDRALALKKFKLRYENEHGFDDLQGEQRLQLNSTKLPDMLYEFMTLRWGSMLEIAAWKSPLLVNTHFRFQSFETSDELALKAAAELQPAFGGLQAFLAPPRPETGHVSEGPATH</sequence>
<evidence type="ECO:0000313" key="1">
    <source>
        <dbReference type="EMBL" id="GAA4334876.1"/>
    </source>
</evidence>